<evidence type="ECO:0000313" key="2">
    <source>
        <dbReference type="Proteomes" id="UP000494040"/>
    </source>
</evidence>
<dbReference type="PANTHER" id="PTHR24274:SF1">
    <property type="entry name" value="CILIA- AND FLAGELLA-ASSOCIATED PROTEIN 161"/>
    <property type="match status" value="1"/>
</dbReference>
<organism evidence="1 2">
    <name type="scientific">Cimex lectularius</name>
    <name type="common">Bed bug</name>
    <name type="synonym">Acanthia lectularia</name>
    <dbReference type="NCBI Taxonomy" id="79782"/>
    <lineage>
        <taxon>Eukaryota</taxon>
        <taxon>Metazoa</taxon>
        <taxon>Ecdysozoa</taxon>
        <taxon>Arthropoda</taxon>
        <taxon>Hexapoda</taxon>
        <taxon>Insecta</taxon>
        <taxon>Pterygota</taxon>
        <taxon>Neoptera</taxon>
        <taxon>Paraneoptera</taxon>
        <taxon>Hemiptera</taxon>
        <taxon>Heteroptera</taxon>
        <taxon>Panheteroptera</taxon>
        <taxon>Cimicomorpha</taxon>
        <taxon>Cimicidae</taxon>
        <taxon>Cimex</taxon>
    </lineage>
</organism>
<dbReference type="PANTHER" id="PTHR24274">
    <property type="entry name" value="CILIA- AND FLAGELLA-ASSOCIATED PROTEIN 161"/>
    <property type="match status" value="1"/>
</dbReference>
<name>A0A8I6S767_CIMLE</name>
<dbReference type="Pfam" id="PF24569">
    <property type="entry name" value="CFAP161"/>
    <property type="match status" value="1"/>
</dbReference>
<evidence type="ECO:0000313" key="1">
    <source>
        <dbReference type="EnsemblMetazoa" id="XP_014257427.1"/>
    </source>
</evidence>
<keyword evidence="2" id="KW-1185">Reference proteome</keyword>
<protein>
    <submittedName>
        <fullName evidence="1">Uncharacterized protein</fullName>
    </submittedName>
</protein>
<accession>A0A8I6S767</accession>
<dbReference type="Proteomes" id="UP000494040">
    <property type="component" value="Unassembled WGS sequence"/>
</dbReference>
<gene>
    <name evidence="1" type="primary">106671111</name>
</gene>
<sequence>MGEVKRNMKKILDPECIYMFVRSPHAILNQYSSRTLLNQWEEQHRCREWDIFCYCRTRAGGGLLMEQTHLRAAYLLKEIYLEKADSLVKYLQRIQIKAPHVPIPSHESNGVYLSATLSDFDETVLRCSGRSCQLSWSSHYLPCYKNVYFLKKMNQGTVENEPVNYGEEFYISTIPDDDHEQLYLEANYKVIGVMNNASGHSSIDFTPHASGSCLWKAIAAKPEEREVKHGKPIHIDDSVHLVNIRLGQKLAVEPNFVYRTMFGREYEASVHNHTALGGRNRAENSITFTLNVSPVRKWPPAFSLDQMHSSINPVEQ</sequence>
<dbReference type="GO" id="GO:0060271">
    <property type="term" value="P:cilium assembly"/>
    <property type="evidence" value="ECO:0007669"/>
    <property type="project" value="TreeGrafter"/>
</dbReference>
<reference evidence="1" key="1">
    <citation type="submission" date="2022-01" db="UniProtKB">
        <authorList>
            <consortium name="EnsemblMetazoa"/>
        </authorList>
    </citation>
    <scope>IDENTIFICATION</scope>
</reference>
<proteinExistence type="predicted"/>
<dbReference type="InterPro" id="IPR055325">
    <property type="entry name" value="CF161"/>
</dbReference>
<dbReference type="EnsemblMetazoa" id="XM_014401941.2">
    <property type="protein sequence ID" value="XP_014257427.1"/>
    <property type="gene ID" value="LOC106671111"/>
</dbReference>
<dbReference type="GO" id="GO:0031514">
    <property type="term" value="C:motile cilium"/>
    <property type="evidence" value="ECO:0007669"/>
    <property type="project" value="TreeGrafter"/>
</dbReference>
<dbReference type="AlphaFoldDB" id="A0A8I6S767"/>
<dbReference type="OrthoDB" id="2126411at2759"/>